<evidence type="ECO:0000256" key="2">
    <source>
        <dbReference type="ARBA" id="ARBA00022676"/>
    </source>
</evidence>
<evidence type="ECO:0000256" key="5">
    <source>
        <dbReference type="ARBA" id="ARBA00022989"/>
    </source>
</evidence>
<keyword evidence="3" id="KW-0808">Transferase</keyword>
<dbReference type="EMBL" id="JANQDX010000004">
    <property type="protein sequence ID" value="KAL0925749.1"/>
    <property type="molecule type" value="Genomic_DNA"/>
</dbReference>
<evidence type="ECO:0000256" key="1">
    <source>
        <dbReference type="ARBA" id="ARBA00004127"/>
    </source>
</evidence>
<dbReference type="AlphaFoldDB" id="A0ABD0VKU5"/>
<dbReference type="GO" id="GO:0071669">
    <property type="term" value="P:plant-type cell wall organization or biogenesis"/>
    <property type="evidence" value="ECO:0007669"/>
    <property type="project" value="UniProtKB-ARBA"/>
</dbReference>
<dbReference type="Gene3D" id="3.90.550.10">
    <property type="entry name" value="Spore Coat Polysaccharide Biosynthesis Protein SpsA, Chain A"/>
    <property type="match status" value="1"/>
</dbReference>
<dbReference type="Proteomes" id="UP001552299">
    <property type="component" value="Unassembled WGS sequence"/>
</dbReference>
<comment type="subcellular location">
    <subcellularLocation>
        <location evidence="1">Endomembrane system</location>
        <topology evidence="1">Multi-pass membrane protein</topology>
    </subcellularLocation>
</comment>
<dbReference type="InterPro" id="IPR029044">
    <property type="entry name" value="Nucleotide-diphossugar_trans"/>
</dbReference>
<dbReference type="GO" id="GO:0016757">
    <property type="term" value="F:glycosyltransferase activity"/>
    <property type="evidence" value="ECO:0007669"/>
    <property type="project" value="UniProtKB-KW"/>
</dbReference>
<dbReference type="SUPFAM" id="SSF53448">
    <property type="entry name" value="Nucleotide-diphospho-sugar transferases"/>
    <property type="match status" value="1"/>
</dbReference>
<evidence type="ECO:0000256" key="3">
    <source>
        <dbReference type="ARBA" id="ARBA00022679"/>
    </source>
</evidence>
<evidence type="ECO:0000256" key="7">
    <source>
        <dbReference type="ARBA" id="ARBA00023316"/>
    </source>
</evidence>
<evidence type="ECO:0000256" key="4">
    <source>
        <dbReference type="ARBA" id="ARBA00022692"/>
    </source>
</evidence>
<dbReference type="Pfam" id="PF03552">
    <property type="entry name" value="Cellulose_synt"/>
    <property type="match status" value="3"/>
</dbReference>
<keyword evidence="6 8" id="KW-0472">Membrane</keyword>
<organism evidence="9 10">
    <name type="scientific">Dendrobium thyrsiflorum</name>
    <name type="common">Pinecone-like raceme dendrobium</name>
    <name type="synonym">Orchid</name>
    <dbReference type="NCBI Taxonomy" id="117978"/>
    <lineage>
        <taxon>Eukaryota</taxon>
        <taxon>Viridiplantae</taxon>
        <taxon>Streptophyta</taxon>
        <taxon>Embryophyta</taxon>
        <taxon>Tracheophyta</taxon>
        <taxon>Spermatophyta</taxon>
        <taxon>Magnoliopsida</taxon>
        <taxon>Liliopsida</taxon>
        <taxon>Asparagales</taxon>
        <taxon>Orchidaceae</taxon>
        <taxon>Epidendroideae</taxon>
        <taxon>Malaxideae</taxon>
        <taxon>Dendrobiinae</taxon>
        <taxon>Dendrobium</taxon>
    </lineage>
</organism>
<keyword evidence="5 8" id="KW-1133">Transmembrane helix</keyword>
<evidence type="ECO:0000256" key="6">
    <source>
        <dbReference type="ARBA" id="ARBA00023136"/>
    </source>
</evidence>
<comment type="caution">
    <text evidence="9">The sequence shown here is derived from an EMBL/GenBank/DDBJ whole genome shotgun (WGS) entry which is preliminary data.</text>
</comment>
<protein>
    <recommendedName>
        <fullName evidence="11">Cellulose synthase-like protein G3</fullName>
    </recommendedName>
</protein>
<dbReference type="InterPro" id="IPR005150">
    <property type="entry name" value="Cellulose_synth"/>
</dbReference>
<evidence type="ECO:0000256" key="8">
    <source>
        <dbReference type="SAM" id="Phobius"/>
    </source>
</evidence>
<keyword evidence="10" id="KW-1185">Reference proteome</keyword>
<keyword evidence="2" id="KW-0328">Glycosyltransferase</keyword>
<feature type="transmembrane region" description="Helical" evidence="8">
    <location>
        <begin position="364"/>
        <end position="381"/>
    </location>
</feature>
<dbReference type="PANTHER" id="PTHR13301">
    <property type="entry name" value="X-BOX TRANSCRIPTION FACTOR-RELATED"/>
    <property type="match status" value="1"/>
</dbReference>
<keyword evidence="4 8" id="KW-0812">Transmembrane</keyword>
<feature type="transmembrane region" description="Helical" evidence="8">
    <location>
        <begin position="294"/>
        <end position="314"/>
    </location>
</feature>
<accession>A0ABD0VKU5</accession>
<feature type="transmembrane region" description="Helical" evidence="8">
    <location>
        <begin position="326"/>
        <end position="344"/>
    </location>
</feature>
<evidence type="ECO:0000313" key="9">
    <source>
        <dbReference type="EMBL" id="KAL0925749.1"/>
    </source>
</evidence>
<evidence type="ECO:0000313" key="10">
    <source>
        <dbReference type="Proteomes" id="UP001552299"/>
    </source>
</evidence>
<dbReference type="GO" id="GO:0012505">
    <property type="term" value="C:endomembrane system"/>
    <property type="evidence" value="ECO:0007669"/>
    <property type="project" value="UniProtKB-SubCell"/>
</dbReference>
<keyword evidence="7" id="KW-0961">Cell wall biogenesis/degradation</keyword>
<dbReference type="GO" id="GO:0071555">
    <property type="term" value="P:cell wall organization"/>
    <property type="evidence" value="ECO:0007669"/>
    <property type="project" value="UniProtKB-KW"/>
</dbReference>
<evidence type="ECO:0008006" key="11">
    <source>
        <dbReference type="Google" id="ProtNLM"/>
    </source>
</evidence>
<sequence length="383" mass="43708">MTNAPLILTLDCDMFSNDPNAPQRALCYFLDKDFSPNLSFVQFPQRYTGLNKNDIYSGEFRRVFVLNEQGLDGLQGANYVGTCSFFSRRSLYSSPPMAMPSSDEFKVQSCLLSSELILLKANEVANSEYEHGHKEWGSQIGFMYGSLVEDYYTGYILHCKGWTSVFCNPDRPAFLGEAPKSLLDVLSQRKRWCVGLYQASDQWFFLYAYLFLSTYVQDLIEFMEVGGLMQRWWSEQRMWLIKGISSSTFGTLDFILSQIGCSSQGFNVTNKVKREEENKLYENGKFVFRTASPFFVSMGTIAIINVISFIFGFIKAMIRVGGLDEMMIQLLLSGFIVTNSWPVYEAMFTRKDGGKMPESVTKASILLSIILFYLGNFYFTLND</sequence>
<gene>
    <name evidence="9" type="ORF">M5K25_004119</name>
</gene>
<proteinExistence type="predicted"/>
<reference evidence="9 10" key="1">
    <citation type="journal article" date="2024" name="Plant Biotechnol. J.">
        <title>Dendrobium thyrsiflorum genome and its molecular insights into genes involved in important horticultural traits.</title>
        <authorList>
            <person name="Chen B."/>
            <person name="Wang J.Y."/>
            <person name="Zheng P.J."/>
            <person name="Li K.L."/>
            <person name="Liang Y.M."/>
            <person name="Chen X.F."/>
            <person name="Zhang C."/>
            <person name="Zhao X."/>
            <person name="He X."/>
            <person name="Zhang G.Q."/>
            <person name="Liu Z.J."/>
            <person name="Xu Q."/>
        </authorList>
    </citation>
    <scope>NUCLEOTIDE SEQUENCE [LARGE SCALE GENOMIC DNA]</scope>
    <source>
        <strain evidence="9">GZMU011</strain>
    </source>
</reference>
<name>A0ABD0VKU5_DENTH</name>